<name>A0A5B6V102_9ROSI</name>
<evidence type="ECO:0000313" key="2">
    <source>
        <dbReference type="Proteomes" id="UP000325315"/>
    </source>
</evidence>
<gene>
    <name evidence="1" type="ORF">EPI10_029269</name>
</gene>
<proteinExistence type="predicted"/>
<evidence type="ECO:0000313" key="1">
    <source>
        <dbReference type="EMBL" id="KAA3462818.1"/>
    </source>
</evidence>
<keyword evidence="2" id="KW-1185">Reference proteome</keyword>
<protein>
    <submittedName>
        <fullName evidence="1">Reverse transcriptase</fullName>
    </submittedName>
</protein>
<sequence length="134" mass="14997">MRCIEIVFYSVLVNGEKGERFTPTHGFRQGELLSPYSFFIYSEGLSALLRMASTSGSLKGVHINRHVPLITHLLFADDSLIFGEATIEGARPHLKGLGAVNKFWQISSNVSQENRANVCRILRVNSSISLKRYL</sequence>
<keyword evidence="1" id="KW-0808">Transferase</keyword>
<dbReference type="EMBL" id="SMMG02000009">
    <property type="protein sequence ID" value="KAA3462818.1"/>
    <property type="molecule type" value="Genomic_DNA"/>
</dbReference>
<dbReference type="GO" id="GO:0003964">
    <property type="term" value="F:RNA-directed DNA polymerase activity"/>
    <property type="evidence" value="ECO:0007669"/>
    <property type="project" value="UniProtKB-KW"/>
</dbReference>
<accession>A0A5B6V102</accession>
<dbReference type="AlphaFoldDB" id="A0A5B6V102"/>
<dbReference type="Proteomes" id="UP000325315">
    <property type="component" value="Unassembled WGS sequence"/>
</dbReference>
<comment type="caution">
    <text evidence="1">The sequence shown here is derived from an EMBL/GenBank/DDBJ whole genome shotgun (WGS) entry which is preliminary data.</text>
</comment>
<keyword evidence="1" id="KW-0548">Nucleotidyltransferase</keyword>
<organism evidence="1 2">
    <name type="scientific">Gossypium australe</name>
    <dbReference type="NCBI Taxonomy" id="47621"/>
    <lineage>
        <taxon>Eukaryota</taxon>
        <taxon>Viridiplantae</taxon>
        <taxon>Streptophyta</taxon>
        <taxon>Embryophyta</taxon>
        <taxon>Tracheophyta</taxon>
        <taxon>Spermatophyta</taxon>
        <taxon>Magnoliopsida</taxon>
        <taxon>eudicotyledons</taxon>
        <taxon>Gunneridae</taxon>
        <taxon>Pentapetalae</taxon>
        <taxon>rosids</taxon>
        <taxon>malvids</taxon>
        <taxon>Malvales</taxon>
        <taxon>Malvaceae</taxon>
        <taxon>Malvoideae</taxon>
        <taxon>Gossypium</taxon>
    </lineage>
</organism>
<reference evidence="2" key="1">
    <citation type="journal article" date="2019" name="Plant Biotechnol. J.">
        <title>Genome sequencing of the Australian wild diploid species Gossypium australe highlights disease resistance and delayed gland morphogenesis.</title>
        <authorList>
            <person name="Cai Y."/>
            <person name="Cai X."/>
            <person name="Wang Q."/>
            <person name="Wang P."/>
            <person name="Zhang Y."/>
            <person name="Cai C."/>
            <person name="Xu Y."/>
            <person name="Wang K."/>
            <person name="Zhou Z."/>
            <person name="Wang C."/>
            <person name="Geng S."/>
            <person name="Li B."/>
            <person name="Dong Q."/>
            <person name="Hou Y."/>
            <person name="Wang H."/>
            <person name="Ai P."/>
            <person name="Liu Z."/>
            <person name="Yi F."/>
            <person name="Sun M."/>
            <person name="An G."/>
            <person name="Cheng J."/>
            <person name="Zhang Y."/>
            <person name="Shi Q."/>
            <person name="Xie Y."/>
            <person name="Shi X."/>
            <person name="Chang Y."/>
            <person name="Huang F."/>
            <person name="Chen Y."/>
            <person name="Hong S."/>
            <person name="Mi L."/>
            <person name="Sun Q."/>
            <person name="Zhang L."/>
            <person name="Zhou B."/>
            <person name="Peng R."/>
            <person name="Zhang X."/>
            <person name="Liu F."/>
        </authorList>
    </citation>
    <scope>NUCLEOTIDE SEQUENCE [LARGE SCALE GENOMIC DNA]</scope>
    <source>
        <strain evidence="2">cv. PA1801</strain>
    </source>
</reference>
<keyword evidence="1" id="KW-0695">RNA-directed DNA polymerase</keyword>
<dbReference type="OrthoDB" id="1932527at2759"/>